<gene>
    <name evidence="2" type="ORF">SAMEA4504048_01986</name>
</gene>
<evidence type="ECO:0000259" key="1">
    <source>
        <dbReference type="Pfam" id="PF13276"/>
    </source>
</evidence>
<dbReference type="InterPro" id="IPR025948">
    <property type="entry name" value="HTH-like_dom"/>
</dbReference>
<organism evidence="2 3">
    <name type="scientific">Streptococcus acidominimus</name>
    <dbReference type="NCBI Taxonomy" id="1326"/>
    <lineage>
        <taxon>Bacteria</taxon>
        <taxon>Bacillati</taxon>
        <taxon>Bacillota</taxon>
        <taxon>Bacilli</taxon>
        <taxon>Lactobacillales</taxon>
        <taxon>Streptococcaceae</taxon>
        <taxon>Streptococcus</taxon>
    </lineage>
</organism>
<reference evidence="2 3" key="1">
    <citation type="submission" date="2017-06" db="EMBL/GenBank/DDBJ databases">
        <authorList>
            <consortium name="Pathogen Informatics"/>
        </authorList>
    </citation>
    <scope>NUCLEOTIDE SEQUENCE [LARGE SCALE GENOMIC DNA]</scope>
    <source>
        <strain evidence="2 3">NCTC11291</strain>
    </source>
</reference>
<proteinExistence type="predicted"/>
<dbReference type="KEGG" id="saco:SAME_01986"/>
<name>A0A239XFU1_STRAI</name>
<dbReference type="PANTHER" id="PTHR46889:SF7">
    <property type="entry name" value="TRANSPOSASE FOR INSERTION SEQUENCE ELEMENT IS904"/>
    <property type="match status" value="1"/>
</dbReference>
<accession>A0A239XFU1</accession>
<dbReference type="PANTHER" id="PTHR46889">
    <property type="entry name" value="TRANSPOSASE INSF FOR INSERTION SEQUENCE IS3B-RELATED"/>
    <property type="match status" value="1"/>
</dbReference>
<evidence type="ECO:0000313" key="2">
    <source>
        <dbReference type="EMBL" id="SNV45226.1"/>
    </source>
</evidence>
<dbReference type="Proteomes" id="UP000215144">
    <property type="component" value="Chromosome 1"/>
</dbReference>
<dbReference type="EMBL" id="LT906454">
    <property type="protein sequence ID" value="SNV45226.1"/>
    <property type="molecule type" value="Genomic_DNA"/>
</dbReference>
<feature type="domain" description="HTH-like" evidence="1">
    <location>
        <begin position="22"/>
        <end position="76"/>
    </location>
</feature>
<protein>
    <submittedName>
        <fullName evidence="2">Mobile element protein</fullName>
    </submittedName>
</protein>
<sequence>MCQCLNIPRSSYYYKAVVPVSEAQLEEMVKCIFLDSKSRYGARKIKKCLEAQGITLSRRRIRHIMKRLKLVSIYQKAAFKPHAKGKNEAPIPNLLARQFKQEKPL</sequence>
<dbReference type="AlphaFoldDB" id="A0A239XFU1"/>
<dbReference type="InterPro" id="IPR050900">
    <property type="entry name" value="Transposase_IS3/IS150/IS904"/>
</dbReference>
<evidence type="ECO:0000313" key="3">
    <source>
        <dbReference type="Proteomes" id="UP000215144"/>
    </source>
</evidence>
<dbReference type="Pfam" id="PF13276">
    <property type="entry name" value="HTH_21"/>
    <property type="match status" value="1"/>
</dbReference>